<evidence type="ECO:0008006" key="3">
    <source>
        <dbReference type="Google" id="ProtNLM"/>
    </source>
</evidence>
<accession>A0ABX0UQJ6</accession>
<name>A0ABX0UQJ6_9BACT</name>
<evidence type="ECO:0000313" key="1">
    <source>
        <dbReference type="EMBL" id="NIJ55268.1"/>
    </source>
</evidence>
<proteinExistence type="predicted"/>
<gene>
    <name evidence="1" type="ORF">FHS68_004457</name>
</gene>
<reference evidence="1 2" key="1">
    <citation type="submission" date="2020-03" db="EMBL/GenBank/DDBJ databases">
        <title>Genomic Encyclopedia of Type Strains, Phase IV (KMG-IV): sequencing the most valuable type-strain genomes for metagenomic binning, comparative biology and taxonomic classification.</title>
        <authorList>
            <person name="Goeker M."/>
        </authorList>
    </citation>
    <scope>NUCLEOTIDE SEQUENCE [LARGE SCALE GENOMIC DNA]</scope>
    <source>
        <strain evidence="1 2">DSM 102865</strain>
    </source>
</reference>
<keyword evidence="2" id="KW-1185">Reference proteome</keyword>
<sequence>MKTLKTKTVAVIKNSHTKEEMEEIEREFLTMEKSPCTIQQLIEMSRNENLHKDRR</sequence>
<organism evidence="1 2">
    <name type="scientific">Dyadobacter arcticus</name>
    <dbReference type="NCBI Taxonomy" id="1078754"/>
    <lineage>
        <taxon>Bacteria</taxon>
        <taxon>Pseudomonadati</taxon>
        <taxon>Bacteroidota</taxon>
        <taxon>Cytophagia</taxon>
        <taxon>Cytophagales</taxon>
        <taxon>Spirosomataceae</taxon>
        <taxon>Dyadobacter</taxon>
    </lineage>
</organism>
<dbReference type="EMBL" id="JAASQJ010000005">
    <property type="protein sequence ID" value="NIJ55268.1"/>
    <property type="molecule type" value="Genomic_DNA"/>
</dbReference>
<evidence type="ECO:0000313" key="2">
    <source>
        <dbReference type="Proteomes" id="UP001179181"/>
    </source>
</evidence>
<dbReference type="Proteomes" id="UP001179181">
    <property type="component" value="Unassembled WGS sequence"/>
</dbReference>
<comment type="caution">
    <text evidence="1">The sequence shown here is derived from an EMBL/GenBank/DDBJ whole genome shotgun (WGS) entry which is preliminary data.</text>
</comment>
<protein>
    <recommendedName>
        <fullName evidence="3">CopG family transcriptional regulator</fullName>
    </recommendedName>
</protein>